<name>A0A371FR96_MUCPR</name>
<organism evidence="2 3">
    <name type="scientific">Mucuna pruriens</name>
    <name type="common">Velvet bean</name>
    <name type="synonym">Dolichos pruriens</name>
    <dbReference type="NCBI Taxonomy" id="157652"/>
    <lineage>
        <taxon>Eukaryota</taxon>
        <taxon>Viridiplantae</taxon>
        <taxon>Streptophyta</taxon>
        <taxon>Embryophyta</taxon>
        <taxon>Tracheophyta</taxon>
        <taxon>Spermatophyta</taxon>
        <taxon>Magnoliopsida</taxon>
        <taxon>eudicotyledons</taxon>
        <taxon>Gunneridae</taxon>
        <taxon>Pentapetalae</taxon>
        <taxon>rosids</taxon>
        <taxon>fabids</taxon>
        <taxon>Fabales</taxon>
        <taxon>Fabaceae</taxon>
        <taxon>Papilionoideae</taxon>
        <taxon>50 kb inversion clade</taxon>
        <taxon>NPAAA clade</taxon>
        <taxon>indigoferoid/millettioid clade</taxon>
        <taxon>Phaseoleae</taxon>
        <taxon>Mucuna</taxon>
    </lineage>
</organism>
<evidence type="ECO:0000313" key="3">
    <source>
        <dbReference type="Proteomes" id="UP000257109"/>
    </source>
</evidence>
<feature type="non-terminal residue" evidence="2">
    <location>
        <position position="1"/>
    </location>
</feature>
<reference evidence="2" key="1">
    <citation type="submission" date="2018-05" db="EMBL/GenBank/DDBJ databases">
        <title>Draft genome of Mucuna pruriens seed.</title>
        <authorList>
            <person name="Nnadi N.E."/>
            <person name="Vos R."/>
            <person name="Hasami M.H."/>
            <person name="Devisetty U.K."/>
            <person name="Aguiy J.C."/>
        </authorList>
    </citation>
    <scope>NUCLEOTIDE SEQUENCE [LARGE SCALE GENOMIC DNA]</scope>
    <source>
        <strain evidence="2">JCA_2017</strain>
    </source>
</reference>
<dbReference type="AlphaFoldDB" id="A0A371FR96"/>
<evidence type="ECO:0000256" key="1">
    <source>
        <dbReference type="SAM" id="MobiDB-lite"/>
    </source>
</evidence>
<dbReference type="Proteomes" id="UP000257109">
    <property type="component" value="Unassembled WGS sequence"/>
</dbReference>
<dbReference type="PANTHER" id="PTHR34046">
    <property type="entry name" value="OS06G0218800 PROTEIN"/>
    <property type="match status" value="1"/>
</dbReference>
<protein>
    <submittedName>
        <fullName evidence="2">Uncharacterized protein</fullName>
    </submittedName>
</protein>
<proteinExistence type="predicted"/>
<accession>A0A371FR96</accession>
<feature type="region of interest" description="Disordered" evidence="1">
    <location>
        <begin position="52"/>
        <end position="79"/>
    </location>
</feature>
<sequence>MMKGCELVLEATTRRGCKEHPNDKQSPGVCSSCLREKLFELYNTNPIGPLFFSPSPSSPASPHEPQPFSSANRRRFRRNGSLAAESASCIQSFNLKKSKSLVFVSRNRVRERDVNVSVRKKDGFWSKVLKLKRREGRCQTESRIN</sequence>
<comment type="caution">
    <text evidence="2">The sequence shown here is derived from an EMBL/GenBank/DDBJ whole genome shotgun (WGS) entry which is preliminary data.</text>
</comment>
<evidence type="ECO:0000313" key="2">
    <source>
        <dbReference type="EMBL" id="RDX80855.1"/>
    </source>
</evidence>
<gene>
    <name evidence="2" type="ORF">CR513_38530</name>
</gene>
<dbReference type="EMBL" id="QJKJ01008076">
    <property type="protein sequence ID" value="RDX80855.1"/>
    <property type="molecule type" value="Genomic_DNA"/>
</dbReference>
<dbReference type="PANTHER" id="PTHR34046:SF10">
    <property type="entry name" value="DUF740 FAMILY PROTEIN"/>
    <property type="match status" value="1"/>
</dbReference>
<dbReference type="OrthoDB" id="1101370at2759"/>
<keyword evidence="3" id="KW-1185">Reference proteome</keyword>
<feature type="compositionally biased region" description="Pro residues" evidence="1">
    <location>
        <begin position="56"/>
        <end position="65"/>
    </location>
</feature>